<organism evidence="2 4">
    <name type="scientific">Didymodactylos carnosus</name>
    <dbReference type="NCBI Taxonomy" id="1234261"/>
    <lineage>
        <taxon>Eukaryota</taxon>
        <taxon>Metazoa</taxon>
        <taxon>Spiralia</taxon>
        <taxon>Gnathifera</taxon>
        <taxon>Rotifera</taxon>
        <taxon>Eurotatoria</taxon>
        <taxon>Bdelloidea</taxon>
        <taxon>Philodinida</taxon>
        <taxon>Philodinidae</taxon>
        <taxon>Didymodactylos</taxon>
    </lineage>
</organism>
<feature type="signal peptide" evidence="1">
    <location>
        <begin position="1"/>
        <end position="16"/>
    </location>
</feature>
<evidence type="ECO:0000256" key="1">
    <source>
        <dbReference type="SAM" id="SignalP"/>
    </source>
</evidence>
<evidence type="ECO:0000313" key="4">
    <source>
        <dbReference type="Proteomes" id="UP000663829"/>
    </source>
</evidence>
<sequence length="384" mass="41530">MISKLLLLIFPTFILTSHFNGGTVTWGPVNATATGSPIQISITQTYSWTAGLIDCSNAMIVNHSLIDYNTYTSLPGQTLSCTGTCNFGTSGNARGYNNSTPIIPYCTDTNPKMGTVIGQRTDIETLYVNDDFTVAFTPTGSQAWIGLQGASASAKWSISTEIDLHLRPDGYYNSAPMATMMSPINIPLNQLQVINIPVSDNNDNDILKCRIAVGSTECGDTCPPGSLPANAVVYPNCTITMTGTTNNYYYAVAIMVEDYYDNSSTTPMSATPVQFLVHVVSASSCLTGPVVIGVPAELSCTPAQVGVPVVTQIVAINYCPSNTNITEISTLSIPGMGKVQLRQHHHLAQHQQILPLQVQRARRVLHRLQHRRALPRPLQRHQGE</sequence>
<dbReference type="Proteomes" id="UP000681722">
    <property type="component" value="Unassembled WGS sequence"/>
</dbReference>
<dbReference type="AlphaFoldDB" id="A0A815GBF1"/>
<dbReference type="Proteomes" id="UP000663829">
    <property type="component" value="Unassembled WGS sequence"/>
</dbReference>
<evidence type="ECO:0000313" key="3">
    <source>
        <dbReference type="EMBL" id="CAF4193978.1"/>
    </source>
</evidence>
<protein>
    <submittedName>
        <fullName evidence="2">Uncharacterized protein</fullName>
    </submittedName>
</protein>
<dbReference type="OrthoDB" id="10063988at2759"/>
<dbReference type="EMBL" id="CAJNOQ010014178">
    <property type="protein sequence ID" value="CAF1336500.1"/>
    <property type="molecule type" value="Genomic_DNA"/>
</dbReference>
<proteinExistence type="predicted"/>
<gene>
    <name evidence="2" type="ORF">GPM918_LOCUS30214</name>
    <name evidence="3" type="ORF">SRO942_LOCUS30818</name>
</gene>
<feature type="chain" id="PRO_5036227535" evidence="1">
    <location>
        <begin position="17"/>
        <end position="384"/>
    </location>
</feature>
<evidence type="ECO:0000313" key="2">
    <source>
        <dbReference type="EMBL" id="CAF1336500.1"/>
    </source>
</evidence>
<comment type="caution">
    <text evidence="2">The sequence shown here is derived from an EMBL/GenBank/DDBJ whole genome shotgun (WGS) entry which is preliminary data.</text>
</comment>
<accession>A0A815GBF1</accession>
<keyword evidence="1" id="KW-0732">Signal</keyword>
<reference evidence="2" key="1">
    <citation type="submission" date="2021-02" db="EMBL/GenBank/DDBJ databases">
        <authorList>
            <person name="Nowell W R."/>
        </authorList>
    </citation>
    <scope>NUCLEOTIDE SEQUENCE</scope>
</reference>
<dbReference type="EMBL" id="CAJOBC010056222">
    <property type="protein sequence ID" value="CAF4193978.1"/>
    <property type="molecule type" value="Genomic_DNA"/>
</dbReference>
<name>A0A815GBF1_9BILA</name>
<keyword evidence="4" id="KW-1185">Reference proteome</keyword>